<gene>
    <name evidence="1" type="ORF">NTEN_LOCUS8433</name>
</gene>
<accession>A0A6H5GGN4</accession>
<dbReference type="EMBL" id="CADCXU010012773">
    <property type="protein sequence ID" value="CAB0002646.1"/>
    <property type="molecule type" value="Genomic_DNA"/>
</dbReference>
<organism evidence="1 2">
    <name type="scientific">Nesidiocoris tenuis</name>
    <dbReference type="NCBI Taxonomy" id="355587"/>
    <lineage>
        <taxon>Eukaryota</taxon>
        <taxon>Metazoa</taxon>
        <taxon>Ecdysozoa</taxon>
        <taxon>Arthropoda</taxon>
        <taxon>Hexapoda</taxon>
        <taxon>Insecta</taxon>
        <taxon>Pterygota</taxon>
        <taxon>Neoptera</taxon>
        <taxon>Paraneoptera</taxon>
        <taxon>Hemiptera</taxon>
        <taxon>Heteroptera</taxon>
        <taxon>Panheteroptera</taxon>
        <taxon>Cimicomorpha</taxon>
        <taxon>Miridae</taxon>
        <taxon>Dicyphina</taxon>
        <taxon>Nesidiocoris</taxon>
    </lineage>
</organism>
<protein>
    <submittedName>
        <fullName evidence="1">Uncharacterized protein</fullName>
    </submittedName>
</protein>
<name>A0A6H5GGN4_9HEMI</name>
<dbReference type="Proteomes" id="UP000479000">
    <property type="component" value="Unassembled WGS sequence"/>
</dbReference>
<sequence>MVNGEFNDAQVVHPTFTFSSRFCLKPISSSAVNPRKLRKNSILAVSPSSKSTMLTTISKKN</sequence>
<proteinExistence type="predicted"/>
<keyword evidence="2" id="KW-1185">Reference proteome</keyword>
<evidence type="ECO:0000313" key="2">
    <source>
        <dbReference type="Proteomes" id="UP000479000"/>
    </source>
</evidence>
<feature type="non-terminal residue" evidence="1">
    <location>
        <position position="61"/>
    </location>
</feature>
<reference evidence="1 2" key="1">
    <citation type="submission" date="2020-02" db="EMBL/GenBank/DDBJ databases">
        <authorList>
            <person name="Ferguson B K."/>
        </authorList>
    </citation>
    <scope>NUCLEOTIDE SEQUENCE [LARGE SCALE GENOMIC DNA]</scope>
</reference>
<dbReference type="AlphaFoldDB" id="A0A6H5GGN4"/>
<evidence type="ECO:0000313" key="1">
    <source>
        <dbReference type="EMBL" id="CAB0002646.1"/>
    </source>
</evidence>